<sequence>MMSPERRELLSSDLDRGYKVASQVSDAANFIQTYADTADDLELAAFVRQFAVQLRTECMLRDRAELLAVKKPPMSWAEFSARHRTDTNERR</sequence>
<organism evidence="1 2">
    <name type="scientific">Nocardia cerradoensis</name>
    <dbReference type="NCBI Taxonomy" id="85688"/>
    <lineage>
        <taxon>Bacteria</taxon>
        <taxon>Bacillati</taxon>
        <taxon>Actinomycetota</taxon>
        <taxon>Actinomycetes</taxon>
        <taxon>Mycobacteriales</taxon>
        <taxon>Nocardiaceae</taxon>
        <taxon>Nocardia</taxon>
    </lineage>
</organism>
<gene>
    <name evidence="1" type="ORF">B7C42_04772</name>
</gene>
<reference evidence="1 2" key="1">
    <citation type="submission" date="2017-07" db="EMBL/GenBank/DDBJ databases">
        <title>First draft Genome Sequence of Nocardia cerradoensis isolated from human infection.</title>
        <authorList>
            <person name="Carrasco G."/>
        </authorList>
    </citation>
    <scope>NUCLEOTIDE SEQUENCE [LARGE SCALE GENOMIC DNA]</scope>
    <source>
        <strain evidence="1 2">CNM20130759</strain>
    </source>
</reference>
<evidence type="ECO:0000313" key="2">
    <source>
        <dbReference type="Proteomes" id="UP000215506"/>
    </source>
</evidence>
<accession>A0A231H3C4</accession>
<name>A0A231H3C4_9NOCA</name>
<evidence type="ECO:0000313" key="1">
    <source>
        <dbReference type="EMBL" id="OXR43349.1"/>
    </source>
</evidence>
<dbReference type="Proteomes" id="UP000215506">
    <property type="component" value="Unassembled WGS sequence"/>
</dbReference>
<proteinExistence type="predicted"/>
<protein>
    <submittedName>
        <fullName evidence="1">Uncharacterized protein</fullName>
    </submittedName>
</protein>
<dbReference type="RefSeq" id="WP_094026580.1">
    <property type="nucleotide sequence ID" value="NZ_NGAF01000010.1"/>
</dbReference>
<keyword evidence="2" id="KW-1185">Reference proteome</keyword>
<dbReference type="AlphaFoldDB" id="A0A231H3C4"/>
<dbReference type="EMBL" id="NGAF01000010">
    <property type="protein sequence ID" value="OXR43349.1"/>
    <property type="molecule type" value="Genomic_DNA"/>
</dbReference>
<comment type="caution">
    <text evidence="1">The sequence shown here is derived from an EMBL/GenBank/DDBJ whole genome shotgun (WGS) entry which is preliminary data.</text>
</comment>